<dbReference type="PANTHER" id="PTHR33984:SF2">
    <property type="entry name" value="OS02G0717600 PROTEIN"/>
    <property type="match status" value="1"/>
</dbReference>
<protein>
    <submittedName>
        <fullName evidence="1">Cobyric acid synthase</fullName>
    </submittedName>
</protein>
<dbReference type="AlphaFoldDB" id="A0A1D1XD82"/>
<evidence type="ECO:0000313" key="1">
    <source>
        <dbReference type="EMBL" id="JAT40370.1"/>
    </source>
</evidence>
<proteinExistence type="predicted"/>
<reference evidence="1" key="1">
    <citation type="submission" date="2015-07" db="EMBL/GenBank/DDBJ databases">
        <title>Transcriptome Assembly of Anthurium amnicola.</title>
        <authorList>
            <person name="Suzuki J."/>
        </authorList>
    </citation>
    <scope>NUCLEOTIDE SEQUENCE</scope>
</reference>
<name>A0A1D1XD82_9ARAE</name>
<organism evidence="1">
    <name type="scientific">Anthurium amnicola</name>
    <dbReference type="NCBI Taxonomy" id="1678845"/>
    <lineage>
        <taxon>Eukaryota</taxon>
        <taxon>Viridiplantae</taxon>
        <taxon>Streptophyta</taxon>
        <taxon>Embryophyta</taxon>
        <taxon>Tracheophyta</taxon>
        <taxon>Spermatophyta</taxon>
        <taxon>Magnoliopsida</taxon>
        <taxon>Liliopsida</taxon>
        <taxon>Araceae</taxon>
        <taxon>Pothoideae</taxon>
        <taxon>Potheae</taxon>
        <taxon>Anthurium</taxon>
    </lineage>
</organism>
<dbReference type="PANTHER" id="PTHR33984">
    <property type="entry name" value="OS02G0717600 PROTEIN"/>
    <property type="match status" value="1"/>
</dbReference>
<accession>A0A1D1XD82</accession>
<dbReference type="EMBL" id="GDJX01027566">
    <property type="protein sequence ID" value="JAT40370.1"/>
    <property type="molecule type" value="Transcribed_RNA"/>
</dbReference>
<sequence>HLPGVEEEESPEVYQFPSNPPVSILGSPQGLLFLREGLVFLCLISQVLPGNIPLPAWGRKMRMEQLEGKVSPVLAIECVAGSSKAEEWNCDMLQTGDIVEEIAIGGTPAARAPFKSGRSGVQKALHAAFKRRETSITVRVRRGVELHACIVPYETAGRKQYVLRSIHDPNYAVAFIDRMESECVQLQGSRSSRVACALSKAQLQDGYVSYPWEKKMMESLPIHNSSSFLSLLILPKAADPSGSRYNSLEDTLARANAWLNSSQAAGVPIVFMNVQSEALLTKISGETASSTVNAGSLSDLSNLANASLYGFEDYHGVDIGVVRAVRLWYTPVSGEYPVEIKLQEGDSRLGFAVSRTEEGFIYVSSVTDDNDNGVPSVRSGLTELYKQATRASKLLVISRVSNEKVLPWMVSPSGAIRCFDTVSLSQKLSLHRHALQPIQLHVLLWDQRMTSPRGGARRNLALPVAEAPAPPPDPPVVERGDLAPPVELVRNLSLSRALARDTAGEVSFRFHDFSVSNNWV</sequence>
<feature type="non-terminal residue" evidence="1">
    <location>
        <position position="1"/>
    </location>
</feature>
<gene>
    <name evidence="1" type="primary">cobQ_24</name>
    <name evidence="1" type="ORF">g.65641</name>
</gene>